<evidence type="ECO:0000256" key="1">
    <source>
        <dbReference type="SAM" id="Phobius"/>
    </source>
</evidence>
<dbReference type="Proteomes" id="UP000002457">
    <property type="component" value="Chromosome"/>
</dbReference>
<feature type="transmembrane region" description="Helical" evidence="1">
    <location>
        <begin position="7"/>
        <end position="24"/>
    </location>
</feature>
<keyword evidence="1" id="KW-1133">Transmembrane helix</keyword>
<keyword evidence="1" id="KW-0472">Membrane</keyword>
<accession>B8GFI5</accession>
<reference evidence="2 3" key="1">
    <citation type="journal article" date="2015" name="Genome Announc.">
        <title>Complete Genome Sequence of Methanosphaerula palustris E1-9CT, a Hydrogenotrophic Methanogen Isolated from a Minerotrophic Fen Peatland.</title>
        <authorList>
            <person name="Cadillo-Quiroz H."/>
            <person name="Browne P."/>
            <person name="Kyrpides N."/>
            <person name="Woyke T."/>
            <person name="Goodwin L."/>
            <person name="Detter C."/>
            <person name="Yavitt J.B."/>
            <person name="Zinder S.H."/>
        </authorList>
    </citation>
    <scope>NUCLEOTIDE SEQUENCE [LARGE SCALE GENOMIC DNA]</scope>
    <source>
        <strain evidence="3">ATCC BAA-1556 / DSM 19958 / E1-9c</strain>
    </source>
</reference>
<organism evidence="2 3">
    <name type="scientific">Methanosphaerula palustris (strain ATCC BAA-1556 / DSM 19958 / E1-9c)</name>
    <dbReference type="NCBI Taxonomy" id="521011"/>
    <lineage>
        <taxon>Archaea</taxon>
        <taxon>Methanobacteriati</taxon>
        <taxon>Methanobacteriota</taxon>
        <taxon>Stenosarchaea group</taxon>
        <taxon>Methanomicrobia</taxon>
        <taxon>Methanomicrobiales</taxon>
        <taxon>Methanoregulaceae</taxon>
        <taxon>Methanosphaerula</taxon>
    </lineage>
</organism>
<proteinExistence type="predicted"/>
<dbReference type="EMBL" id="CP001338">
    <property type="protein sequence ID" value="ACL16033.1"/>
    <property type="molecule type" value="Genomic_DNA"/>
</dbReference>
<evidence type="ECO:0000313" key="2">
    <source>
        <dbReference type="EMBL" id="ACL16033.1"/>
    </source>
</evidence>
<dbReference type="KEGG" id="mpl:Mpal_0664"/>
<protein>
    <submittedName>
        <fullName evidence="2">Uncharacterized protein</fullName>
    </submittedName>
</protein>
<keyword evidence="3" id="KW-1185">Reference proteome</keyword>
<dbReference type="HOGENOM" id="CLU_3003179_0_0_2"/>
<dbReference type="STRING" id="521011.Mpal_0664"/>
<evidence type="ECO:0000313" key="3">
    <source>
        <dbReference type="Proteomes" id="UP000002457"/>
    </source>
</evidence>
<gene>
    <name evidence="2" type="ordered locus">Mpal_0664</name>
</gene>
<name>B8GFI5_METPE</name>
<sequence length="56" mass="6294">MSKFMIFTRVGLISGAIFALWHYPLILREFGWAALAVTVPLARICWHYRGSLPGAS</sequence>
<dbReference type="AlphaFoldDB" id="B8GFI5"/>
<keyword evidence="1" id="KW-0812">Transmembrane</keyword>